<dbReference type="AlphaFoldDB" id="A0A5C3MPN4"/>
<dbReference type="InterPro" id="IPR036047">
    <property type="entry name" value="F-box-like_dom_sf"/>
</dbReference>
<dbReference type="Gene3D" id="1.20.1280.50">
    <property type="match status" value="1"/>
</dbReference>
<dbReference type="InterPro" id="IPR011047">
    <property type="entry name" value="Quinoprotein_ADH-like_sf"/>
</dbReference>
<keyword evidence="4" id="KW-1185">Reference proteome</keyword>
<feature type="region of interest" description="Disordered" evidence="1">
    <location>
        <begin position="505"/>
        <end position="526"/>
    </location>
</feature>
<feature type="domain" description="F-box" evidence="2">
    <location>
        <begin position="1"/>
        <end position="47"/>
    </location>
</feature>
<dbReference type="SUPFAM" id="SSF50998">
    <property type="entry name" value="Quinoprotein alcohol dehydrogenase-like"/>
    <property type="match status" value="1"/>
</dbReference>
<dbReference type="EMBL" id="ML213524">
    <property type="protein sequence ID" value="TFK47359.1"/>
    <property type="molecule type" value="Genomic_DNA"/>
</dbReference>
<feature type="compositionally biased region" description="Acidic residues" evidence="1">
    <location>
        <begin position="516"/>
        <end position="526"/>
    </location>
</feature>
<dbReference type="PROSITE" id="PS50181">
    <property type="entry name" value="FBOX"/>
    <property type="match status" value="1"/>
</dbReference>
<accession>A0A5C3MPN4</accession>
<dbReference type="SUPFAM" id="SSF81383">
    <property type="entry name" value="F-box domain"/>
    <property type="match status" value="1"/>
</dbReference>
<dbReference type="STRING" id="5364.A0A5C3MPN4"/>
<evidence type="ECO:0000259" key="2">
    <source>
        <dbReference type="PROSITE" id="PS50181"/>
    </source>
</evidence>
<dbReference type="CDD" id="cd09917">
    <property type="entry name" value="F-box_SF"/>
    <property type="match status" value="1"/>
</dbReference>
<evidence type="ECO:0000313" key="3">
    <source>
        <dbReference type="EMBL" id="TFK47359.1"/>
    </source>
</evidence>
<evidence type="ECO:0000256" key="1">
    <source>
        <dbReference type="SAM" id="MobiDB-lite"/>
    </source>
</evidence>
<gene>
    <name evidence="3" type="ORF">OE88DRAFT_795133</name>
</gene>
<dbReference type="Proteomes" id="UP000305948">
    <property type="component" value="Unassembled WGS sequence"/>
</dbReference>
<name>A0A5C3MPN4_9AGAM</name>
<evidence type="ECO:0000313" key="4">
    <source>
        <dbReference type="Proteomes" id="UP000305948"/>
    </source>
</evidence>
<sequence>MLQSLPPELVLETLSYLPAQSLKSLQLTCKAWLEFIRANEGLIYHKAALLHHFALPSSSSTDAELSSAKAAFAQRYVQDVDNWKDFCKDRFQLEKNWLGRGPSVIRTLPSAGSRVHRIKVDQAAGFVITTYAVGGLAVSDITNGGIIWSLESNYVRPYAHCEYSNGFLIFDQLGGLKEVWCLSSRYPPGTHPECSRPDERQELASLHAANSHGTALFRPWALLKMPTATHAFRFVYPTLLVASRENAFLFDIPTGKLVQTIKISAPGAWPRELNYVEISADYVFICWMQSVCIFSRRDGNLALSIDTGHTVDTGALLQVDSYMSSASRRVRDAVMAPVQSVSRYTDQALPIRQADEFIAVHVSPDGRDLTILGDPETVLLVKDFQRIIKNETTIAAAATRIDFSSPFGHSLYHAFENGKVGLVLCSGIYTLTLDATHHGVASPASLPVTGVVDAGDDCTMPYISVCRAVGLDDAALLTQIDCLQMTDTGMYFVWDASRVPHPPSFIGSAEGSTADETSEDEEDGWEDEVAEERFFGHIMLAHQAAAAPSPILTFIDFASRPGSSSPQ</sequence>
<dbReference type="OrthoDB" id="550575at2759"/>
<reference evidence="3 4" key="1">
    <citation type="journal article" date="2019" name="Nat. Ecol. Evol.">
        <title>Megaphylogeny resolves global patterns of mushroom evolution.</title>
        <authorList>
            <person name="Varga T."/>
            <person name="Krizsan K."/>
            <person name="Foldi C."/>
            <person name="Dima B."/>
            <person name="Sanchez-Garcia M."/>
            <person name="Sanchez-Ramirez S."/>
            <person name="Szollosi G.J."/>
            <person name="Szarkandi J.G."/>
            <person name="Papp V."/>
            <person name="Albert L."/>
            <person name="Andreopoulos W."/>
            <person name="Angelini C."/>
            <person name="Antonin V."/>
            <person name="Barry K.W."/>
            <person name="Bougher N.L."/>
            <person name="Buchanan P."/>
            <person name="Buyck B."/>
            <person name="Bense V."/>
            <person name="Catcheside P."/>
            <person name="Chovatia M."/>
            <person name="Cooper J."/>
            <person name="Damon W."/>
            <person name="Desjardin D."/>
            <person name="Finy P."/>
            <person name="Geml J."/>
            <person name="Haridas S."/>
            <person name="Hughes K."/>
            <person name="Justo A."/>
            <person name="Karasinski D."/>
            <person name="Kautmanova I."/>
            <person name="Kiss B."/>
            <person name="Kocsube S."/>
            <person name="Kotiranta H."/>
            <person name="LaButti K.M."/>
            <person name="Lechner B.E."/>
            <person name="Liimatainen K."/>
            <person name="Lipzen A."/>
            <person name="Lukacs Z."/>
            <person name="Mihaltcheva S."/>
            <person name="Morgado L.N."/>
            <person name="Niskanen T."/>
            <person name="Noordeloos M.E."/>
            <person name="Ohm R.A."/>
            <person name="Ortiz-Santana B."/>
            <person name="Ovrebo C."/>
            <person name="Racz N."/>
            <person name="Riley R."/>
            <person name="Savchenko A."/>
            <person name="Shiryaev A."/>
            <person name="Soop K."/>
            <person name="Spirin V."/>
            <person name="Szebenyi C."/>
            <person name="Tomsovsky M."/>
            <person name="Tulloss R.E."/>
            <person name="Uehling J."/>
            <person name="Grigoriev I.V."/>
            <person name="Vagvolgyi C."/>
            <person name="Papp T."/>
            <person name="Martin F.M."/>
            <person name="Miettinen O."/>
            <person name="Hibbett D.S."/>
            <person name="Nagy L.G."/>
        </authorList>
    </citation>
    <scope>NUCLEOTIDE SEQUENCE [LARGE SCALE GENOMIC DNA]</scope>
    <source>
        <strain evidence="3 4">OMC1185</strain>
    </source>
</reference>
<dbReference type="Pfam" id="PF12937">
    <property type="entry name" value="F-box-like"/>
    <property type="match status" value="1"/>
</dbReference>
<protein>
    <recommendedName>
        <fullName evidence="2">F-box domain-containing protein</fullName>
    </recommendedName>
</protein>
<proteinExistence type="predicted"/>
<organism evidence="3 4">
    <name type="scientific">Heliocybe sulcata</name>
    <dbReference type="NCBI Taxonomy" id="5364"/>
    <lineage>
        <taxon>Eukaryota</taxon>
        <taxon>Fungi</taxon>
        <taxon>Dikarya</taxon>
        <taxon>Basidiomycota</taxon>
        <taxon>Agaricomycotina</taxon>
        <taxon>Agaricomycetes</taxon>
        <taxon>Gloeophyllales</taxon>
        <taxon>Gloeophyllaceae</taxon>
        <taxon>Heliocybe</taxon>
    </lineage>
</organism>
<dbReference type="InterPro" id="IPR001810">
    <property type="entry name" value="F-box_dom"/>
</dbReference>